<reference evidence="8" key="1">
    <citation type="submission" date="2018-05" db="EMBL/GenBank/DDBJ databases">
        <authorList>
            <person name="Du Z."/>
            <person name="Wang X."/>
        </authorList>
    </citation>
    <scope>NUCLEOTIDE SEQUENCE [LARGE SCALE GENOMIC DNA]</scope>
    <source>
        <strain evidence="8">CQN31</strain>
    </source>
</reference>
<keyword evidence="3 7" id="KW-0378">Hydrolase</keyword>
<dbReference type="AlphaFoldDB" id="A0A317FN05"/>
<dbReference type="GO" id="GO:0046872">
    <property type="term" value="F:metal ion binding"/>
    <property type="evidence" value="ECO:0007669"/>
    <property type="project" value="UniProtKB-KW"/>
</dbReference>
<dbReference type="SUPFAM" id="SSF51556">
    <property type="entry name" value="Metallo-dependent hydrolases"/>
    <property type="match status" value="1"/>
</dbReference>
<dbReference type="Pfam" id="PF01979">
    <property type="entry name" value="Amidohydro_1"/>
    <property type="match status" value="1"/>
</dbReference>
<keyword evidence="2" id="KW-0479">Metal-binding</keyword>
<dbReference type="InterPro" id="IPR032466">
    <property type="entry name" value="Metal_Hydrolase"/>
</dbReference>
<dbReference type="PANTHER" id="PTHR43794">
    <property type="entry name" value="AMINOHYDROLASE SSNA-RELATED"/>
    <property type="match status" value="1"/>
</dbReference>
<feature type="domain" description="Aminodeoxyfutalosine deaminase/Imidazolonepropionase-like composite" evidence="6">
    <location>
        <begin position="24"/>
        <end position="49"/>
    </location>
</feature>
<evidence type="ECO:0000256" key="4">
    <source>
        <dbReference type="ARBA" id="ARBA00022833"/>
    </source>
</evidence>
<evidence type="ECO:0000256" key="3">
    <source>
        <dbReference type="ARBA" id="ARBA00022801"/>
    </source>
</evidence>
<protein>
    <submittedName>
        <fullName evidence="7">Amidohydrolase</fullName>
    </submittedName>
</protein>
<sequence>MTDLLLRHGTVITMDAQRRVIADGAIAVRDGKILAVGPTAEVEAAHPGAQQVIEARGKAILPGLIDGHAHAGHGLVKTMGNNDSEAWSEACRIIYTLASPPSFWRAEAQLAAYERLRFGVTTGVSLLGGGDSIGRVDHPAFTDAHATATEEIGIRSVLVLGPTRPPFPRPYVGPDGVERPVSFEQQLETITAGVETWHGKGNVRVATLMPVYREAKHDPAKVKEIERQGRLVREAGTRRGAWFHQDGHRQGSIEMADRMFGLIGPDSWHSHCTDLTDADIDTLVRKGASVVHNPSAIAAVRGYCPAPRMMEAGVTVMIGSDATAPDRSGDMFRHMFQCIRYHQRAFRDETMIPPGKALEMVTVDAAKGMGIADTLGSLEPGKLADVITVDLTGPHMVPANMPVARVVYFANGHDVRDVVVGGRVLLQDGVAPHLDPAAIVEAARRESEQMLDRSGLRHMVQEDPGWGRVRR</sequence>
<evidence type="ECO:0000259" key="6">
    <source>
        <dbReference type="Pfam" id="PF22039"/>
    </source>
</evidence>
<dbReference type="EMBL" id="QGNA01000001">
    <property type="protein sequence ID" value="PWS38848.1"/>
    <property type="molecule type" value="Genomic_DNA"/>
</dbReference>
<dbReference type="InterPro" id="IPR006680">
    <property type="entry name" value="Amidohydro-rel"/>
</dbReference>
<dbReference type="RefSeq" id="WP_109869469.1">
    <property type="nucleotide sequence ID" value="NZ_QGNA01000001.1"/>
</dbReference>
<accession>A0A317FN05</accession>
<dbReference type="SUPFAM" id="SSF51338">
    <property type="entry name" value="Composite domain of metallo-dependent hydrolases"/>
    <property type="match status" value="1"/>
</dbReference>
<dbReference type="InterPro" id="IPR050287">
    <property type="entry name" value="MTA/SAH_deaminase"/>
</dbReference>
<gene>
    <name evidence="7" type="ORF">DFH01_06250</name>
</gene>
<dbReference type="Proteomes" id="UP000245765">
    <property type="component" value="Unassembled WGS sequence"/>
</dbReference>
<evidence type="ECO:0000259" key="5">
    <source>
        <dbReference type="Pfam" id="PF01979"/>
    </source>
</evidence>
<evidence type="ECO:0000313" key="7">
    <source>
        <dbReference type="EMBL" id="PWS38848.1"/>
    </source>
</evidence>
<feature type="domain" description="Amidohydrolase-related" evidence="5">
    <location>
        <begin position="60"/>
        <end position="424"/>
    </location>
</feature>
<comment type="caution">
    <text evidence="7">The sequence shown here is derived from an EMBL/GenBank/DDBJ whole genome shotgun (WGS) entry which is preliminary data.</text>
</comment>
<proteinExistence type="inferred from homology"/>
<dbReference type="Gene3D" id="2.30.40.10">
    <property type="entry name" value="Urease, subunit C, domain 1"/>
    <property type="match status" value="1"/>
</dbReference>
<keyword evidence="4" id="KW-0862">Zinc</keyword>
<dbReference type="InterPro" id="IPR054418">
    <property type="entry name" value="MQNX/HUTI_composite_N"/>
</dbReference>
<evidence type="ECO:0000313" key="8">
    <source>
        <dbReference type="Proteomes" id="UP000245765"/>
    </source>
</evidence>
<comment type="similarity">
    <text evidence="1">Belongs to the metallo-dependent hydrolases superfamily. ATZ/TRZ family.</text>
</comment>
<dbReference type="InterPro" id="IPR011059">
    <property type="entry name" value="Metal-dep_hydrolase_composite"/>
</dbReference>
<keyword evidence="8" id="KW-1185">Reference proteome</keyword>
<dbReference type="PANTHER" id="PTHR43794:SF11">
    <property type="entry name" value="AMIDOHYDROLASE-RELATED DOMAIN-CONTAINING PROTEIN"/>
    <property type="match status" value="1"/>
</dbReference>
<organism evidence="7 8">
    <name type="scientific">Falsiroseomonas bella</name>
    <dbReference type="NCBI Taxonomy" id="2184016"/>
    <lineage>
        <taxon>Bacteria</taxon>
        <taxon>Pseudomonadati</taxon>
        <taxon>Pseudomonadota</taxon>
        <taxon>Alphaproteobacteria</taxon>
        <taxon>Acetobacterales</taxon>
        <taxon>Roseomonadaceae</taxon>
        <taxon>Falsiroseomonas</taxon>
    </lineage>
</organism>
<dbReference type="Pfam" id="PF22039">
    <property type="entry name" value="HUTI_composite_bact"/>
    <property type="match status" value="1"/>
</dbReference>
<dbReference type="Gene3D" id="3.20.20.140">
    <property type="entry name" value="Metal-dependent hydrolases"/>
    <property type="match status" value="1"/>
</dbReference>
<evidence type="ECO:0000256" key="2">
    <source>
        <dbReference type="ARBA" id="ARBA00022723"/>
    </source>
</evidence>
<name>A0A317FN05_9PROT</name>
<dbReference type="GO" id="GO:0016810">
    <property type="term" value="F:hydrolase activity, acting on carbon-nitrogen (but not peptide) bonds"/>
    <property type="evidence" value="ECO:0007669"/>
    <property type="project" value="InterPro"/>
</dbReference>
<evidence type="ECO:0000256" key="1">
    <source>
        <dbReference type="ARBA" id="ARBA00006745"/>
    </source>
</evidence>
<dbReference type="OrthoDB" id="9796020at2"/>